<feature type="compositionally biased region" description="Low complexity" evidence="1">
    <location>
        <begin position="147"/>
        <end position="165"/>
    </location>
</feature>
<name>A0AA90GX91_9ACTN</name>
<comment type="caution">
    <text evidence="3">The sequence shown here is derived from an EMBL/GenBank/DDBJ whole genome shotgun (WGS) entry which is preliminary data.</text>
</comment>
<evidence type="ECO:0008006" key="5">
    <source>
        <dbReference type="Google" id="ProtNLM"/>
    </source>
</evidence>
<feature type="region of interest" description="Disordered" evidence="1">
    <location>
        <begin position="230"/>
        <end position="267"/>
    </location>
</feature>
<feature type="compositionally biased region" description="Low complexity" evidence="1">
    <location>
        <begin position="308"/>
        <end position="326"/>
    </location>
</feature>
<feature type="compositionally biased region" description="Basic and acidic residues" evidence="1">
    <location>
        <begin position="17"/>
        <end position="35"/>
    </location>
</feature>
<feature type="region of interest" description="Disordered" evidence="1">
    <location>
        <begin position="294"/>
        <end position="398"/>
    </location>
</feature>
<feature type="compositionally biased region" description="Polar residues" evidence="1">
    <location>
        <begin position="230"/>
        <end position="250"/>
    </location>
</feature>
<gene>
    <name evidence="2" type="ORF">POF43_009750</name>
    <name evidence="3" type="ORF">POF50_010695</name>
</gene>
<reference evidence="3 4" key="1">
    <citation type="submission" date="2023-05" db="EMBL/GenBank/DDBJ databases">
        <title>Streptantibioticus silvisoli sp. nov., acidotolerant actinomycetes 1 from pine litter.</title>
        <authorList>
            <person name="Swiecimska M."/>
            <person name="Golinska P."/>
            <person name="Sangal V."/>
            <person name="Wachnowicz B."/>
            <person name="Goodfellow M."/>
        </authorList>
    </citation>
    <scope>NUCLEOTIDE SEQUENCE</scope>
    <source>
        <strain evidence="3">SL13</strain>
        <strain evidence="2 4">SL54</strain>
    </source>
</reference>
<sequence length="416" mass="40516">MTRPPDEPHPAVPNENDTPRDETPRDAARPPRDAGRPAADAFPPAPGGLDELALRRLMHDAVREVEPDPAALDRICQAVPARRARRRQAMVGAAAGVLLVGTAVPAVLHATQPAGSDTAGNVNSSSGLTPGSTPTTHRGTPIPGEVPGPAGRYPGPGATTAPGVVSPSATEPGSIAAPTPGGGGSSLTDTPACSREQLGQGSAVTGTPDADGRVYGTFRVVNVSSHSCTVTGPSEISVTPQGGTDGSQIQVVDHTEGDPASGLPNPAEEPAAVILPPGQAYQVQFAWIPASGGGPTGCAVESSPPPTDTSGGSTGTDGSTSGTPGSNDGGTGSGSTAQATGGDPAYGAAAMTQDDSGGTPSGSPGDGGGTSASPSPPDDGIALSTVPPEGDPVAASTDISGACAGTVYQTDPMPTP</sequence>
<dbReference type="EMBL" id="JABXJJ020000011">
    <property type="protein sequence ID" value="MDI5969798.1"/>
    <property type="molecule type" value="Genomic_DNA"/>
</dbReference>
<organism evidence="3">
    <name type="scientific">Streptantibioticus silvisoli</name>
    <dbReference type="NCBI Taxonomy" id="2705255"/>
    <lineage>
        <taxon>Bacteria</taxon>
        <taxon>Bacillati</taxon>
        <taxon>Actinomycetota</taxon>
        <taxon>Actinomycetes</taxon>
        <taxon>Kitasatosporales</taxon>
        <taxon>Streptomycetaceae</taxon>
        <taxon>Streptantibioticus</taxon>
    </lineage>
</organism>
<dbReference type="EMBL" id="JAAGKO020000009">
    <property type="protein sequence ID" value="MDI5962986.1"/>
    <property type="molecule type" value="Genomic_DNA"/>
</dbReference>
<evidence type="ECO:0000256" key="1">
    <source>
        <dbReference type="SAM" id="MobiDB-lite"/>
    </source>
</evidence>
<feature type="compositionally biased region" description="Polar residues" evidence="1">
    <location>
        <begin position="113"/>
        <end position="123"/>
    </location>
</feature>
<dbReference type="AlphaFoldDB" id="A0AA90GX91"/>
<dbReference type="Proteomes" id="UP001156398">
    <property type="component" value="Unassembled WGS sequence"/>
</dbReference>
<protein>
    <recommendedName>
        <fullName evidence="5">DUF4232 domain-containing protein</fullName>
    </recommendedName>
</protein>
<keyword evidence="4" id="KW-1185">Reference proteome</keyword>
<feature type="compositionally biased region" description="Low complexity" evidence="1">
    <location>
        <begin position="354"/>
        <end position="363"/>
    </location>
</feature>
<feature type="compositionally biased region" description="Low complexity" evidence="1">
    <location>
        <begin position="124"/>
        <end position="136"/>
    </location>
</feature>
<feature type="region of interest" description="Disordered" evidence="1">
    <location>
        <begin position="113"/>
        <end position="193"/>
    </location>
</feature>
<accession>A0AA90GX91</accession>
<evidence type="ECO:0000313" key="4">
    <source>
        <dbReference type="Proteomes" id="UP001156398"/>
    </source>
</evidence>
<dbReference type="RefSeq" id="WP_282698637.1">
    <property type="nucleotide sequence ID" value="NZ_JAAGKO020000009.1"/>
</dbReference>
<feature type="region of interest" description="Disordered" evidence="1">
    <location>
        <begin position="1"/>
        <end position="48"/>
    </location>
</feature>
<proteinExistence type="predicted"/>
<evidence type="ECO:0000313" key="2">
    <source>
        <dbReference type="EMBL" id="MDI5962986.1"/>
    </source>
</evidence>
<evidence type="ECO:0000313" key="3">
    <source>
        <dbReference type="EMBL" id="MDI5969798.1"/>
    </source>
</evidence>